<gene>
    <name evidence="2" type="ORF">HAX54_034020</name>
</gene>
<protein>
    <submittedName>
        <fullName evidence="2">Uncharacterized protein</fullName>
    </submittedName>
</protein>
<evidence type="ECO:0000256" key="1">
    <source>
        <dbReference type="SAM" id="MobiDB-lite"/>
    </source>
</evidence>
<reference evidence="2 3" key="1">
    <citation type="journal article" date="2021" name="BMC Genomics">
        <title>Datura genome reveals duplications of psychoactive alkaloid biosynthetic genes and high mutation rate following tissue culture.</title>
        <authorList>
            <person name="Rajewski A."/>
            <person name="Carter-House D."/>
            <person name="Stajich J."/>
            <person name="Litt A."/>
        </authorList>
    </citation>
    <scope>NUCLEOTIDE SEQUENCE [LARGE SCALE GENOMIC DNA]</scope>
    <source>
        <strain evidence="2">AR-01</strain>
    </source>
</reference>
<dbReference type="EMBL" id="JACEIK010004378">
    <property type="protein sequence ID" value="MCD9645247.1"/>
    <property type="molecule type" value="Genomic_DNA"/>
</dbReference>
<accession>A0ABS8VG36</accession>
<feature type="region of interest" description="Disordered" evidence="1">
    <location>
        <begin position="1"/>
        <end position="48"/>
    </location>
</feature>
<proteinExistence type="predicted"/>
<evidence type="ECO:0000313" key="2">
    <source>
        <dbReference type="EMBL" id="MCD9645247.1"/>
    </source>
</evidence>
<sequence>MQVDRHSHGKLGSNRCGKSVLGSKKPFDISSSANNSRCENTEPGGPDLWAGRVDLQGPSLFEKGLVLWKIYLVSGTAWFPLCKNPNHSLEAHLFIINDPLAPK</sequence>
<comment type="caution">
    <text evidence="2">The sequence shown here is derived from an EMBL/GenBank/DDBJ whole genome shotgun (WGS) entry which is preliminary data.</text>
</comment>
<feature type="compositionally biased region" description="Polar residues" evidence="1">
    <location>
        <begin position="29"/>
        <end position="38"/>
    </location>
</feature>
<organism evidence="2 3">
    <name type="scientific">Datura stramonium</name>
    <name type="common">Jimsonweed</name>
    <name type="synonym">Common thornapple</name>
    <dbReference type="NCBI Taxonomy" id="4076"/>
    <lineage>
        <taxon>Eukaryota</taxon>
        <taxon>Viridiplantae</taxon>
        <taxon>Streptophyta</taxon>
        <taxon>Embryophyta</taxon>
        <taxon>Tracheophyta</taxon>
        <taxon>Spermatophyta</taxon>
        <taxon>Magnoliopsida</taxon>
        <taxon>eudicotyledons</taxon>
        <taxon>Gunneridae</taxon>
        <taxon>Pentapetalae</taxon>
        <taxon>asterids</taxon>
        <taxon>lamiids</taxon>
        <taxon>Solanales</taxon>
        <taxon>Solanaceae</taxon>
        <taxon>Solanoideae</taxon>
        <taxon>Datureae</taxon>
        <taxon>Datura</taxon>
    </lineage>
</organism>
<name>A0ABS8VG36_DATST</name>
<evidence type="ECO:0000313" key="3">
    <source>
        <dbReference type="Proteomes" id="UP000823775"/>
    </source>
</evidence>
<keyword evidence="3" id="KW-1185">Reference proteome</keyword>
<dbReference type="Proteomes" id="UP000823775">
    <property type="component" value="Unassembled WGS sequence"/>
</dbReference>